<evidence type="ECO:0000256" key="1">
    <source>
        <dbReference type="ARBA" id="ARBA00001974"/>
    </source>
</evidence>
<accession>A0A8H3ENU0</accession>
<dbReference type="GO" id="GO:0050660">
    <property type="term" value="F:flavin adenine dinucleotide binding"/>
    <property type="evidence" value="ECO:0007669"/>
    <property type="project" value="InterPro"/>
</dbReference>
<dbReference type="Proteomes" id="UP000664534">
    <property type="component" value="Unassembled WGS sequence"/>
</dbReference>
<proteinExistence type="inferred from homology"/>
<keyword evidence="8" id="KW-1185">Reference proteome</keyword>
<comment type="caution">
    <text evidence="7">The sequence shown here is derived from an EMBL/GenBank/DDBJ whole genome shotgun (WGS) entry which is preliminary data.</text>
</comment>
<dbReference type="InterPro" id="IPR045170">
    <property type="entry name" value="MTOX"/>
</dbReference>
<evidence type="ECO:0000256" key="4">
    <source>
        <dbReference type="ARBA" id="ARBA00022827"/>
    </source>
</evidence>
<dbReference type="PANTHER" id="PTHR10961">
    <property type="entry name" value="PEROXISOMAL SARCOSINE OXIDASE"/>
    <property type="match status" value="1"/>
</dbReference>
<protein>
    <recommendedName>
        <fullName evidence="6">FAD dependent oxidoreductase domain-containing protein</fullName>
    </recommendedName>
</protein>
<evidence type="ECO:0000256" key="3">
    <source>
        <dbReference type="ARBA" id="ARBA00022630"/>
    </source>
</evidence>
<sequence>MSPSAVKPSYIIVGAGVFGSSTAYHLAKALPSASITLIDRSPFPCPLAASYDVNKIVRADYGDKFYMELALRSQHQWRTNPLYSQYFHESGMVNIEGSGLGRRMIQNYVDLGVSTKAAVIGPEELKKRYPLFWDTDYSKAKDCYVDPQSGWAEAASAVKTVIQTAVDDGVEYVEGTVTKLLFDEQGNCFGVELNGGRAIEASNVILSMGAGIAKLIADSSPERPDIQVDDRIIGAAVVTGLVKLTPSQIEEYKDMPLFIHRVGGISGEAYPPTPEKVMKFCRDISFSNFYKHAKLGQMISTPPFEQENEGQSNVPKALRDEIQTVMKGIWGRQADGMEVDSYRICWDAFTPNQDFIISAHPRCNRLFIATGGSFHGWKFLPIIGEYVVDLLQNKLAPDLAQRWGWDRAQDGAAQGMLKPTRDLKDLEEIENRNVSCDSQC</sequence>
<reference evidence="7" key="1">
    <citation type="submission" date="2021-03" db="EMBL/GenBank/DDBJ databases">
        <authorList>
            <person name="Tagirdzhanova G."/>
        </authorList>
    </citation>
    <scope>NUCLEOTIDE SEQUENCE</scope>
</reference>
<gene>
    <name evidence="7" type="ORF">IMSHALPRED_009272</name>
</gene>
<evidence type="ECO:0000256" key="2">
    <source>
        <dbReference type="ARBA" id="ARBA00010989"/>
    </source>
</evidence>
<name>A0A8H3ENU0_9LECA</name>
<dbReference type="Gene3D" id="3.50.50.60">
    <property type="entry name" value="FAD/NAD(P)-binding domain"/>
    <property type="match status" value="1"/>
</dbReference>
<dbReference type="Pfam" id="PF01266">
    <property type="entry name" value="DAO"/>
    <property type="match status" value="1"/>
</dbReference>
<evidence type="ECO:0000313" key="8">
    <source>
        <dbReference type="Proteomes" id="UP000664534"/>
    </source>
</evidence>
<keyword evidence="3" id="KW-0285">Flavoprotein</keyword>
<dbReference type="Gene3D" id="3.30.9.10">
    <property type="entry name" value="D-Amino Acid Oxidase, subunit A, domain 2"/>
    <property type="match status" value="1"/>
</dbReference>
<dbReference type="AlphaFoldDB" id="A0A8H3ENU0"/>
<keyword evidence="4" id="KW-0274">FAD</keyword>
<dbReference type="OrthoDB" id="2219495at2759"/>
<organism evidence="7 8">
    <name type="scientific">Imshaugia aleurites</name>
    <dbReference type="NCBI Taxonomy" id="172621"/>
    <lineage>
        <taxon>Eukaryota</taxon>
        <taxon>Fungi</taxon>
        <taxon>Dikarya</taxon>
        <taxon>Ascomycota</taxon>
        <taxon>Pezizomycotina</taxon>
        <taxon>Lecanoromycetes</taxon>
        <taxon>OSLEUM clade</taxon>
        <taxon>Lecanoromycetidae</taxon>
        <taxon>Lecanorales</taxon>
        <taxon>Lecanorineae</taxon>
        <taxon>Parmeliaceae</taxon>
        <taxon>Imshaugia</taxon>
    </lineage>
</organism>
<dbReference type="SUPFAM" id="SSF51905">
    <property type="entry name" value="FAD/NAD(P)-binding domain"/>
    <property type="match status" value="1"/>
</dbReference>
<comment type="cofactor">
    <cofactor evidence="1">
        <name>FAD</name>
        <dbReference type="ChEBI" id="CHEBI:57692"/>
    </cofactor>
</comment>
<comment type="similarity">
    <text evidence="2">Belongs to the MSOX/MTOX family.</text>
</comment>
<evidence type="ECO:0000259" key="6">
    <source>
        <dbReference type="Pfam" id="PF01266"/>
    </source>
</evidence>
<evidence type="ECO:0000256" key="5">
    <source>
        <dbReference type="ARBA" id="ARBA00023002"/>
    </source>
</evidence>
<dbReference type="InterPro" id="IPR006076">
    <property type="entry name" value="FAD-dep_OxRdtase"/>
</dbReference>
<keyword evidence="5" id="KW-0560">Oxidoreductase</keyword>
<feature type="domain" description="FAD dependent oxidoreductase" evidence="6">
    <location>
        <begin position="10"/>
        <end position="390"/>
    </location>
</feature>
<evidence type="ECO:0000313" key="7">
    <source>
        <dbReference type="EMBL" id="CAF9910646.1"/>
    </source>
</evidence>
<dbReference type="GO" id="GO:0051698">
    <property type="term" value="F:saccharopine oxidase activity"/>
    <property type="evidence" value="ECO:0007669"/>
    <property type="project" value="TreeGrafter"/>
</dbReference>
<dbReference type="GO" id="GO:0008115">
    <property type="term" value="F:sarcosine oxidase activity"/>
    <property type="evidence" value="ECO:0007669"/>
    <property type="project" value="TreeGrafter"/>
</dbReference>
<dbReference type="EMBL" id="CAJPDT010000007">
    <property type="protein sequence ID" value="CAF9910646.1"/>
    <property type="molecule type" value="Genomic_DNA"/>
</dbReference>
<dbReference type="PANTHER" id="PTHR10961:SF37">
    <property type="entry name" value="FAD DEPENDENT OXIDOREDUCTASE DOMAIN-CONTAINING PROTEIN"/>
    <property type="match status" value="1"/>
</dbReference>
<dbReference type="InterPro" id="IPR036188">
    <property type="entry name" value="FAD/NAD-bd_sf"/>
</dbReference>